<gene>
    <name evidence="2" type="ORF">GX656_01515</name>
</gene>
<protein>
    <submittedName>
        <fullName evidence="2">Uncharacterized protein</fullName>
    </submittedName>
</protein>
<dbReference type="Proteomes" id="UP000545876">
    <property type="component" value="Unassembled WGS sequence"/>
</dbReference>
<reference evidence="2 3" key="1">
    <citation type="journal article" date="2020" name="Biotechnol. Biofuels">
        <title>New insights from the biogas microbiome by comprehensive genome-resolved metagenomics of nearly 1600 species originating from multiple anaerobic digesters.</title>
        <authorList>
            <person name="Campanaro S."/>
            <person name="Treu L."/>
            <person name="Rodriguez-R L.M."/>
            <person name="Kovalovszki A."/>
            <person name="Ziels R.M."/>
            <person name="Maus I."/>
            <person name="Zhu X."/>
            <person name="Kougias P.G."/>
            <person name="Basile A."/>
            <person name="Luo G."/>
            <person name="Schluter A."/>
            <person name="Konstantinidis K.T."/>
            <person name="Angelidaki I."/>
        </authorList>
    </citation>
    <scope>NUCLEOTIDE SEQUENCE [LARGE SCALE GENOMIC DNA]</scope>
    <source>
        <strain evidence="2">AS06rmzACSIP_65</strain>
    </source>
</reference>
<keyword evidence="1" id="KW-0812">Transmembrane</keyword>
<comment type="caution">
    <text evidence="2">The sequence shown here is derived from an EMBL/GenBank/DDBJ whole genome shotgun (WGS) entry which is preliminary data.</text>
</comment>
<feature type="transmembrane region" description="Helical" evidence="1">
    <location>
        <begin position="337"/>
        <end position="355"/>
    </location>
</feature>
<accession>A0A847D0W4</accession>
<keyword evidence="1" id="KW-1133">Transmembrane helix</keyword>
<proteinExistence type="predicted"/>
<evidence type="ECO:0000256" key="1">
    <source>
        <dbReference type="SAM" id="Phobius"/>
    </source>
</evidence>
<evidence type="ECO:0000313" key="3">
    <source>
        <dbReference type="Proteomes" id="UP000545876"/>
    </source>
</evidence>
<feature type="transmembrane region" description="Helical" evidence="1">
    <location>
        <begin position="367"/>
        <end position="388"/>
    </location>
</feature>
<organism evidence="2 3">
    <name type="scientific">Candidatus Dojkabacteria bacterium</name>
    <dbReference type="NCBI Taxonomy" id="2099670"/>
    <lineage>
        <taxon>Bacteria</taxon>
        <taxon>Candidatus Dojkabacteria</taxon>
    </lineage>
</organism>
<sequence length="418" mass="48199">MKIRFKFSKKPKQNIKKILKSILLVLVGAIFISTVLISLPLTERISDKVSFNLSTKNKDYWSKEYVVSVNTTDKKELRKIKQIIYKRLRNYGVEKVSIFSDVVSDTDSEFRIVVNTTKDKELVYKLVSNQHSFEIVTRKKDVNFDDTENPYAITMRDNYEDTEWDYNDFRTVYIPKSKLRTSDGGRQFFAIFKPWTNKQSALTSFLKNHKGELLGLDIDSFVYPFQVQDIDKDSINQETITIAVYVETEEEARVTSLLYNSGHIEVPYTLKEEINRETEIISLDYVKLSIGLAISLLASYLYMLIFKYSSKENLLLSLFTTVITLSIYLAYLKLTHIAVDTFLLAIQFILMMIFIKAVSDNQDSDLFVSLILILAFILISLLGTGIMMTFAQGMIALIALAKVSSILTRWYIDNVKKI</sequence>
<keyword evidence="1" id="KW-0472">Membrane</keyword>
<feature type="transmembrane region" description="Helical" evidence="1">
    <location>
        <begin position="313"/>
        <end position="331"/>
    </location>
</feature>
<feature type="transmembrane region" description="Helical" evidence="1">
    <location>
        <begin position="21"/>
        <end position="41"/>
    </location>
</feature>
<feature type="transmembrane region" description="Helical" evidence="1">
    <location>
        <begin position="285"/>
        <end position="306"/>
    </location>
</feature>
<dbReference type="EMBL" id="JAAZBX010000004">
    <property type="protein sequence ID" value="NLD25301.1"/>
    <property type="molecule type" value="Genomic_DNA"/>
</dbReference>
<feature type="transmembrane region" description="Helical" evidence="1">
    <location>
        <begin position="394"/>
        <end position="412"/>
    </location>
</feature>
<dbReference type="AlphaFoldDB" id="A0A847D0W4"/>
<evidence type="ECO:0000313" key="2">
    <source>
        <dbReference type="EMBL" id="NLD25301.1"/>
    </source>
</evidence>
<name>A0A847D0W4_9BACT</name>